<dbReference type="SMART" id="SM00507">
    <property type="entry name" value="HNHc"/>
    <property type="match status" value="1"/>
</dbReference>
<dbReference type="EMBL" id="JAMXQU010000013">
    <property type="protein sequence ID" value="MCO6161015.1"/>
    <property type="molecule type" value="Genomic_DNA"/>
</dbReference>
<sequence length="231" mass="25398">MLDILIRSLEYCASKEVSSTDVEKAAYVLNAAQNEILRNAGHIPNDGGGNQYQSNISFIFPSTSGNTIISGLYYNSIRADPARTPEARIGRAFSGLIREGDELMIGVLRNTLYALNLTALQQNPIYGAAVSPVPRQIYSVMQYQRSPSIAAQTRARAGSNCEMPGCTQPLFRGLDGNVYLEVHHITPLSENGADNLTNTAALCPTCHRAQHYAIDSAQRRQQLQQMRRQNP</sequence>
<dbReference type="GO" id="GO:0004519">
    <property type="term" value="F:endonuclease activity"/>
    <property type="evidence" value="ECO:0007669"/>
    <property type="project" value="UniProtKB-KW"/>
</dbReference>
<accession>A0ABT1CJG8</accession>
<dbReference type="InterPro" id="IPR002711">
    <property type="entry name" value="HNH"/>
</dbReference>
<protein>
    <submittedName>
        <fullName evidence="2">HNH endonuclease</fullName>
    </submittedName>
</protein>
<proteinExistence type="predicted"/>
<organism evidence="2 3">
    <name type="scientific">Asaia lannensis NBRC 102526</name>
    <dbReference type="NCBI Taxonomy" id="1307926"/>
    <lineage>
        <taxon>Bacteria</taxon>
        <taxon>Pseudomonadati</taxon>
        <taxon>Pseudomonadota</taxon>
        <taxon>Alphaproteobacteria</taxon>
        <taxon>Acetobacterales</taxon>
        <taxon>Acetobacteraceae</taxon>
        <taxon>Asaia</taxon>
    </lineage>
</organism>
<dbReference type="Proteomes" id="UP001523401">
    <property type="component" value="Unassembled WGS sequence"/>
</dbReference>
<feature type="domain" description="HNH nuclease" evidence="1">
    <location>
        <begin position="148"/>
        <end position="208"/>
    </location>
</feature>
<dbReference type="Gene3D" id="1.10.30.50">
    <property type="match status" value="1"/>
</dbReference>
<dbReference type="InterPro" id="IPR003615">
    <property type="entry name" value="HNH_nuc"/>
</dbReference>
<evidence type="ECO:0000259" key="1">
    <source>
        <dbReference type="SMART" id="SM00507"/>
    </source>
</evidence>
<keyword evidence="2" id="KW-0540">Nuclease</keyword>
<dbReference type="Pfam" id="PF01844">
    <property type="entry name" value="HNH"/>
    <property type="match status" value="1"/>
</dbReference>
<name>A0ABT1CJG8_9PROT</name>
<comment type="caution">
    <text evidence="2">The sequence shown here is derived from an EMBL/GenBank/DDBJ whole genome shotgun (WGS) entry which is preliminary data.</text>
</comment>
<dbReference type="RefSeq" id="WP_252850000.1">
    <property type="nucleotide sequence ID" value="NZ_BAPW01000008.1"/>
</dbReference>
<evidence type="ECO:0000313" key="3">
    <source>
        <dbReference type="Proteomes" id="UP001523401"/>
    </source>
</evidence>
<keyword evidence="3" id="KW-1185">Reference proteome</keyword>
<keyword evidence="2" id="KW-0378">Hydrolase</keyword>
<dbReference type="CDD" id="cd00085">
    <property type="entry name" value="HNHc"/>
    <property type="match status" value="1"/>
</dbReference>
<gene>
    <name evidence="2" type="ORF">NF685_13325</name>
</gene>
<evidence type="ECO:0000313" key="2">
    <source>
        <dbReference type="EMBL" id="MCO6161015.1"/>
    </source>
</evidence>
<reference evidence="2 3" key="1">
    <citation type="submission" date="2022-06" db="EMBL/GenBank/DDBJ databases">
        <title>Whole-genome of Asaia lannensis strain LMG 27011T.</title>
        <authorList>
            <person name="Sombolestani A."/>
        </authorList>
    </citation>
    <scope>NUCLEOTIDE SEQUENCE [LARGE SCALE GENOMIC DNA]</scope>
    <source>
        <strain evidence="2 3">NBRC 102526</strain>
    </source>
</reference>
<keyword evidence="2" id="KW-0255">Endonuclease</keyword>